<protein>
    <submittedName>
        <fullName evidence="1">Uncharacterized protein</fullName>
    </submittedName>
</protein>
<dbReference type="Proteomes" id="UP000824175">
    <property type="component" value="Unassembled WGS sequence"/>
</dbReference>
<dbReference type="AlphaFoldDB" id="A0A9D1HRJ0"/>
<reference evidence="1" key="2">
    <citation type="journal article" date="2021" name="PeerJ">
        <title>Extensive microbial diversity within the chicken gut microbiome revealed by metagenomics and culture.</title>
        <authorList>
            <person name="Gilroy R."/>
            <person name="Ravi A."/>
            <person name="Getino M."/>
            <person name="Pursley I."/>
            <person name="Horton D.L."/>
            <person name="Alikhan N.F."/>
            <person name="Baker D."/>
            <person name="Gharbi K."/>
            <person name="Hall N."/>
            <person name="Watson M."/>
            <person name="Adriaenssens E.M."/>
            <person name="Foster-Nyarko E."/>
            <person name="Jarju S."/>
            <person name="Secka A."/>
            <person name="Antonio M."/>
            <person name="Oren A."/>
            <person name="Chaudhuri R.R."/>
            <person name="La Ragione R."/>
            <person name="Hildebrand F."/>
            <person name="Pallen M.J."/>
        </authorList>
    </citation>
    <scope>NUCLEOTIDE SEQUENCE</scope>
    <source>
        <strain evidence="1">CHK195-11698</strain>
    </source>
</reference>
<sequence>MPRTTIQVSFQDAQAHVHEAVKKILLEAGYHEVAYGDEIVWKKGTGMLTAMQYIKITYQGNTLFLSGWTRVGLGQYGFKEQDLEGFVAAIPKKMVKKVMERIQSAVAHM</sequence>
<name>A0A9D1HRJ0_9FIRM</name>
<comment type="caution">
    <text evidence="1">The sequence shown here is derived from an EMBL/GenBank/DDBJ whole genome shotgun (WGS) entry which is preliminary data.</text>
</comment>
<dbReference type="EMBL" id="DVMJ01000103">
    <property type="protein sequence ID" value="HIU14617.1"/>
    <property type="molecule type" value="Genomic_DNA"/>
</dbReference>
<evidence type="ECO:0000313" key="2">
    <source>
        <dbReference type="Proteomes" id="UP000824175"/>
    </source>
</evidence>
<accession>A0A9D1HRJ0</accession>
<organism evidence="1 2">
    <name type="scientific">Candidatus Fimiplasma intestinipullorum</name>
    <dbReference type="NCBI Taxonomy" id="2840825"/>
    <lineage>
        <taxon>Bacteria</taxon>
        <taxon>Bacillati</taxon>
        <taxon>Bacillota</taxon>
        <taxon>Clostridia</taxon>
        <taxon>Eubacteriales</taxon>
        <taxon>Candidatus Fimiplasma</taxon>
    </lineage>
</organism>
<evidence type="ECO:0000313" key="1">
    <source>
        <dbReference type="EMBL" id="HIU14617.1"/>
    </source>
</evidence>
<gene>
    <name evidence="1" type="ORF">IAD15_11230</name>
</gene>
<proteinExistence type="predicted"/>
<reference evidence="1" key="1">
    <citation type="submission" date="2020-10" db="EMBL/GenBank/DDBJ databases">
        <authorList>
            <person name="Gilroy R."/>
        </authorList>
    </citation>
    <scope>NUCLEOTIDE SEQUENCE</scope>
    <source>
        <strain evidence="1">CHK195-11698</strain>
    </source>
</reference>